<accession>A0ABR9XFP3</accession>
<feature type="domain" description="Glycosyl transferase family 1" evidence="1">
    <location>
        <begin position="170"/>
        <end position="323"/>
    </location>
</feature>
<evidence type="ECO:0000313" key="2">
    <source>
        <dbReference type="EMBL" id="MBE9665992.1"/>
    </source>
</evidence>
<keyword evidence="3" id="KW-1185">Reference proteome</keyword>
<protein>
    <submittedName>
        <fullName evidence="2">Glycosyltransferase</fullName>
    </submittedName>
</protein>
<reference evidence="2 3" key="1">
    <citation type="submission" date="2020-10" db="EMBL/GenBank/DDBJ databases">
        <title>Mucilaginibacter mali sp. nov., isolated from rhizosphere soil of apple orchard.</title>
        <authorList>
            <person name="Lee J.-S."/>
            <person name="Kim H.S."/>
            <person name="Kim J.-S."/>
        </authorList>
    </citation>
    <scope>NUCLEOTIDE SEQUENCE [LARGE SCALE GENOMIC DNA]</scope>
    <source>
        <strain evidence="2 3">KCTC 23157</strain>
    </source>
</reference>
<dbReference type="InterPro" id="IPR001296">
    <property type="entry name" value="Glyco_trans_1"/>
</dbReference>
<proteinExistence type="predicted"/>
<dbReference type="RefSeq" id="WP_194105367.1">
    <property type="nucleotide sequence ID" value="NZ_JADFFM010000001.1"/>
</dbReference>
<name>A0ABR9XFP3_9SPHI</name>
<dbReference type="Gene3D" id="3.40.50.2000">
    <property type="entry name" value="Glycogen Phosphorylase B"/>
    <property type="match status" value="2"/>
</dbReference>
<dbReference type="PANTHER" id="PTHR12526">
    <property type="entry name" value="GLYCOSYLTRANSFERASE"/>
    <property type="match status" value="1"/>
</dbReference>
<organism evidence="2 3">
    <name type="scientific">Mucilaginibacter boryungensis</name>
    <dbReference type="NCBI Taxonomy" id="768480"/>
    <lineage>
        <taxon>Bacteria</taxon>
        <taxon>Pseudomonadati</taxon>
        <taxon>Bacteroidota</taxon>
        <taxon>Sphingobacteriia</taxon>
        <taxon>Sphingobacteriales</taxon>
        <taxon>Sphingobacteriaceae</taxon>
        <taxon>Mucilaginibacter</taxon>
    </lineage>
</organism>
<gene>
    <name evidence="2" type="ORF">IRJ18_06435</name>
</gene>
<evidence type="ECO:0000313" key="3">
    <source>
        <dbReference type="Proteomes" id="UP000632774"/>
    </source>
</evidence>
<dbReference type="Proteomes" id="UP000632774">
    <property type="component" value="Unassembled WGS sequence"/>
</dbReference>
<comment type="caution">
    <text evidence="2">The sequence shown here is derived from an EMBL/GenBank/DDBJ whole genome shotgun (WGS) entry which is preliminary data.</text>
</comment>
<dbReference type="Pfam" id="PF00534">
    <property type="entry name" value="Glycos_transf_1"/>
    <property type="match status" value="1"/>
</dbReference>
<sequence>MKILLIMDPGIPVPPKFYGGHERLVYLFAEEYQRMGHDVTLLAGPDSHCSGQTITFGINSLKRSGIQKLKEIFFVWKFLLKNHSEFDLIHNFGRLLYLLPIVNSASNKIMTYGRRVTPFGIRCINLLPNKNLIFTACSDFCVATGNVAGHWETVYNSIDFENYQLINQVKDDAPLLFFSRLDKIKGPHIAIDVAKRTGNKLIIAGNIPTTPDNIAYYEKMVLPHIDNEQIVYVGALNDMQKNEYLGNAKGMLFPLSGDEAFGLVMIEAMACGTPVIAFNHAAAPEVIDEGISGFIVNDIEEMTDAVGKLSSIDRTQCGNIARERFNVTSIAHKYLSLFNAK</sequence>
<evidence type="ECO:0000259" key="1">
    <source>
        <dbReference type="Pfam" id="PF00534"/>
    </source>
</evidence>
<dbReference type="SUPFAM" id="SSF53756">
    <property type="entry name" value="UDP-Glycosyltransferase/glycogen phosphorylase"/>
    <property type="match status" value="1"/>
</dbReference>
<dbReference type="EMBL" id="JADFFM010000001">
    <property type="protein sequence ID" value="MBE9665992.1"/>
    <property type="molecule type" value="Genomic_DNA"/>
</dbReference>
<dbReference type="PANTHER" id="PTHR12526:SF595">
    <property type="entry name" value="BLL5217 PROTEIN"/>
    <property type="match status" value="1"/>
</dbReference>